<name>A0A364N7J4_STELY</name>
<comment type="caution">
    <text evidence="2">The sequence shown here is derived from an EMBL/GenBank/DDBJ whole genome shotgun (WGS) entry which is preliminary data.</text>
</comment>
<keyword evidence="3" id="KW-1185">Reference proteome</keyword>
<organism evidence="2 3">
    <name type="scientific">Stemphylium lycopersici</name>
    <name type="common">Tomato gray leaf spot disease fungus</name>
    <name type="synonym">Thyrospora lycopersici</name>
    <dbReference type="NCBI Taxonomy" id="183478"/>
    <lineage>
        <taxon>Eukaryota</taxon>
        <taxon>Fungi</taxon>
        <taxon>Dikarya</taxon>
        <taxon>Ascomycota</taxon>
        <taxon>Pezizomycotina</taxon>
        <taxon>Dothideomycetes</taxon>
        <taxon>Pleosporomycetidae</taxon>
        <taxon>Pleosporales</taxon>
        <taxon>Pleosporineae</taxon>
        <taxon>Pleosporaceae</taxon>
        <taxon>Stemphylium</taxon>
    </lineage>
</organism>
<evidence type="ECO:0000256" key="1">
    <source>
        <dbReference type="SAM" id="MobiDB-lite"/>
    </source>
</evidence>
<reference evidence="3" key="1">
    <citation type="submission" date="2018-05" db="EMBL/GenBank/DDBJ databases">
        <title>Draft genome sequence of Stemphylium lycopersici strain CIDEFI 213.</title>
        <authorList>
            <person name="Medina R."/>
            <person name="Franco M.E.E."/>
            <person name="Lucentini C.G."/>
            <person name="Saparrat M.C.N."/>
            <person name="Balatti P.A."/>
        </authorList>
    </citation>
    <scope>NUCLEOTIDE SEQUENCE [LARGE SCALE GENOMIC DNA]</scope>
    <source>
        <strain evidence="3">CIDEFI 213</strain>
    </source>
</reference>
<feature type="compositionally biased region" description="Basic and acidic residues" evidence="1">
    <location>
        <begin position="145"/>
        <end position="157"/>
    </location>
</feature>
<evidence type="ECO:0000313" key="3">
    <source>
        <dbReference type="Proteomes" id="UP000249619"/>
    </source>
</evidence>
<dbReference type="AlphaFoldDB" id="A0A364N7J4"/>
<feature type="compositionally biased region" description="Low complexity" evidence="1">
    <location>
        <begin position="39"/>
        <end position="50"/>
    </location>
</feature>
<feature type="region of interest" description="Disordered" evidence="1">
    <location>
        <begin position="28"/>
        <end position="62"/>
    </location>
</feature>
<proteinExistence type="predicted"/>
<evidence type="ECO:0000313" key="2">
    <source>
        <dbReference type="EMBL" id="RAR13207.1"/>
    </source>
</evidence>
<sequence>MNFWKDVVPYHPNADALVDAECAQSVWGSGEGSGPAVESSLSPTNSISSLPGPPTAEQRYHTEPDEEEFGDFVGGSTDLFKRPIYNASEDVDETLELLNTRFTPEWQTGFFVGVGLVEPVRARLDTSTRNLRKAGKLVLRRLNMEREKDIPDTKDTESNEDTDNSLSPAKHGVFEPNQVFAGLDMYEYVESARPATPDRPLNGVMRPVSFSRPESEELQWMGAMDGITAEERRIRD</sequence>
<feature type="region of interest" description="Disordered" evidence="1">
    <location>
        <begin position="212"/>
        <end position="236"/>
    </location>
</feature>
<feature type="region of interest" description="Disordered" evidence="1">
    <location>
        <begin position="145"/>
        <end position="172"/>
    </location>
</feature>
<dbReference type="EMBL" id="QGDH01000039">
    <property type="protein sequence ID" value="RAR13207.1"/>
    <property type="molecule type" value="Genomic_DNA"/>
</dbReference>
<protein>
    <submittedName>
        <fullName evidence="2">Uncharacterized protein</fullName>
    </submittedName>
</protein>
<accession>A0A364N7J4</accession>
<gene>
    <name evidence="2" type="ORF">DDE83_003463</name>
</gene>
<dbReference type="Proteomes" id="UP000249619">
    <property type="component" value="Unassembled WGS sequence"/>
</dbReference>